<evidence type="ECO:0000256" key="7">
    <source>
        <dbReference type="ARBA" id="ARBA00022989"/>
    </source>
</evidence>
<evidence type="ECO:0000313" key="11">
    <source>
        <dbReference type="EMBL" id="MCB8878667.1"/>
    </source>
</evidence>
<evidence type="ECO:0000256" key="2">
    <source>
        <dbReference type="ARBA" id="ARBA00010072"/>
    </source>
</evidence>
<dbReference type="GO" id="GO:0022857">
    <property type="term" value="F:transmembrane transporter activity"/>
    <property type="evidence" value="ECO:0007669"/>
    <property type="project" value="InterPro"/>
</dbReference>
<evidence type="ECO:0000256" key="9">
    <source>
        <dbReference type="RuleBase" id="RU363032"/>
    </source>
</evidence>
<evidence type="ECO:0000259" key="10">
    <source>
        <dbReference type="PROSITE" id="PS50928"/>
    </source>
</evidence>
<comment type="similarity">
    <text evidence="2">Belongs to the binding-protein-dependent transport system permease family. HisMQ subfamily.</text>
</comment>
<dbReference type="GO" id="GO:0043190">
    <property type="term" value="C:ATP-binding cassette (ABC) transporter complex"/>
    <property type="evidence" value="ECO:0007669"/>
    <property type="project" value="InterPro"/>
</dbReference>
<dbReference type="InterPro" id="IPR010065">
    <property type="entry name" value="AA_ABC_transptr_permease_3TM"/>
</dbReference>
<dbReference type="RefSeq" id="WP_227304531.1">
    <property type="nucleotide sequence ID" value="NZ_JAESVA010000001.1"/>
</dbReference>
<proteinExistence type="inferred from homology"/>
<comment type="subcellular location">
    <subcellularLocation>
        <location evidence="1">Cell inner membrane</location>
        <topology evidence="1">Multi-pass membrane protein</topology>
    </subcellularLocation>
    <subcellularLocation>
        <location evidence="9">Cell membrane</location>
        <topology evidence="9">Multi-pass membrane protein</topology>
    </subcellularLocation>
</comment>
<keyword evidence="12" id="KW-1185">Reference proteome</keyword>
<dbReference type="EMBL" id="JAESVA010000001">
    <property type="protein sequence ID" value="MCB8878667.1"/>
    <property type="molecule type" value="Genomic_DNA"/>
</dbReference>
<dbReference type="SUPFAM" id="SSF161098">
    <property type="entry name" value="MetI-like"/>
    <property type="match status" value="1"/>
</dbReference>
<gene>
    <name evidence="11" type="ORF">ACELLULO517_00365</name>
</gene>
<keyword evidence="5 9" id="KW-0812">Transmembrane</keyword>
<feature type="transmembrane region" description="Helical" evidence="9">
    <location>
        <begin position="183"/>
        <end position="204"/>
    </location>
</feature>
<accession>A0A963YYI5</accession>
<evidence type="ECO:0000256" key="8">
    <source>
        <dbReference type="ARBA" id="ARBA00023136"/>
    </source>
</evidence>
<keyword evidence="6" id="KW-0029">Amino-acid transport</keyword>
<keyword evidence="4" id="KW-1003">Cell membrane</keyword>
<evidence type="ECO:0000256" key="6">
    <source>
        <dbReference type="ARBA" id="ARBA00022970"/>
    </source>
</evidence>
<dbReference type="InterPro" id="IPR035906">
    <property type="entry name" value="MetI-like_sf"/>
</dbReference>
<comment type="caution">
    <text evidence="11">The sequence shown here is derived from an EMBL/GenBank/DDBJ whole genome shotgun (WGS) entry which is preliminary data.</text>
</comment>
<dbReference type="CDD" id="cd06261">
    <property type="entry name" value="TM_PBP2"/>
    <property type="match status" value="1"/>
</dbReference>
<dbReference type="PANTHER" id="PTHR30614">
    <property type="entry name" value="MEMBRANE COMPONENT OF AMINO ACID ABC TRANSPORTER"/>
    <property type="match status" value="1"/>
</dbReference>
<feature type="domain" description="ABC transmembrane type-1" evidence="10">
    <location>
        <begin position="19"/>
        <end position="204"/>
    </location>
</feature>
<keyword evidence="3 9" id="KW-0813">Transport</keyword>
<feature type="transmembrane region" description="Helical" evidence="9">
    <location>
        <begin position="15"/>
        <end position="43"/>
    </location>
</feature>
<dbReference type="Proteomes" id="UP000721844">
    <property type="component" value="Unassembled WGS sequence"/>
</dbReference>
<feature type="transmembrane region" description="Helical" evidence="9">
    <location>
        <begin position="136"/>
        <end position="157"/>
    </location>
</feature>
<evidence type="ECO:0000313" key="12">
    <source>
        <dbReference type="Proteomes" id="UP000721844"/>
    </source>
</evidence>
<evidence type="ECO:0000256" key="5">
    <source>
        <dbReference type="ARBA" id="ARBA00022692"/>
    </source>
</evidence>
<dbReference type="PANTHER" id="PTHR30614:SF0">
    <property type="entry name" value="L-CYSTINE TRANSPORT SYSTEM PERMEASE PROTEIN TCYL"/>
    <property type="match status" value="1"/>
</dbReference>
<protein>
    <submittedName>
        <fullName evidence="11">Amino acid ABC transporter permease</fullName>
    </submittedName>
</protein>
<dbReference type="NCBIfam" id="TIGR01726">
    <property type="entry name" value="HEQRo_perm_3TM"/>
    <property type="match status" value="1"/>
</dbReference>
<dbReference type="GO" id="GO:0006865">
    <property type="term" value="P:amino acid transport"/>
    <property type="evidence" value="ECO:0007669"/>
    <property type="project" value="UniProtKB-KW"/>
</dbReference>
<reference evidence="11 12" key="1">
    <citation type="journal article" date="2021" name="Microorganisms">
        <title>Acidisoma silvae sp. nov. and Acidisomacellulosilytica sp. nov., Two Acidophilic Bacteria Isolated from Decaying Wood, Hydrolyzing Cellulose and Producing Poly-3-hydroxybutyrate.</title>
        <authorList>
            <person name="Mieszkin S."/>
            <person name="Pouder E."/>
            <person name="Uroz S."/>
            <person name="Simon-Colin C."/>
            <person name="Alain K."/>
        </authorList>
    </citation>
    <scope>NUCLEOTIDE SEQUENCE [LARGE SCALE GENOMIC DNA]</scope>
    <source>
        <strain evidence="11 12">HW T5.17</strain>
    </source>
</reference>
<feature type="transmembrane region" description="Helical" evidence="9">
    <location>
        <begin position="55"/>
        <end position="76"/>
    </location>
</feature>
<dbReference type="PROSITE" id="PS50928">
    <property type="entry name" value="ABC_TM1"/>
    <property type="match status" value="1"/>
</dbReference>
<dbReference type="InterPro" id="IPR000515">
    <property type="entry name" value="MetI-like"/>
</dbReference>
<dbReference type="AlphaFoldDB" id="A0A963YYI5"/>
<feature type="transmembrane region" description="Helical" evidence="9">
    <location>
        <begin position="88"/>
        <end position="107"/>
    </location>
</feature>
<evidence type="ECO:0000256" key="4">
    <source>
        <dbReference type="ARBA" id="ARBA00022475"/>
    </source>
</evidence>
<dbReference type="InterPro" id="IPR043429">
    <property type="entry name" value="ArtM/GltK/GlnP/TcyL/YhdX-like"/>
</dbReference>
<evidence type="ECO:0000256" key="1">
    <source>
        <dbReference type="ARBA" id="ARBA00004429"/>
    </source>
</evidence>
<keyword evidence="8 9" id="KW-0472">Membrane</keyword>
<sequence>MTGDLAILGHYLPQLIGGVVTTIGLWVAAAILSIVIGMAIALARSFGGPVVNLPLALCVQLIRGTPFLVQVFLLYFGGPALGLSLDPIPAGLIALALFGGCYLSEVFRAGIRAVPPGHVEAAACVGMTRLQTFRRIVLPEMFVMVLPPSVNIIIGLLKDTAILSVISVPELTGAVQQIGSETFAFVLSLGLLSLSYWALVELCAHAGRAAERRLSTFRFVS</sequence>
<dbReference type="Pfam" id="PF00528">
    <property type="entry name" value="BPD_transp_1"/>
    <property type="match status" value="1"/>
</dbReference>
<evidence type="ECO:0000256" key="3">
    <source>
        <dbReference type="ARBA" id="ARBA00022448"/>
    </source>
</evidence>
<keyword evidence="7 9" id="KW-1133">Transmembrane helix</keyword>
<name>A0A963YYI5_9PROT</name>
<dbReference type="Gene3D" id="1.10.3720.10">
    <property type="entry name" value="MetI-like"/>
    <property type="match status" value="1"/>
</dbReference>
<organism evidence="11 12">
    <name type="scientific">Acidisoma cellulosilyticum</name>
    <dbReference type="NCBI Taxonomy" id="2802395"/>
    <lineage>
        <taxon>Bacteria</taxon>
        <taxon>Pseudomonadati</taxon>
        <taxon>Pseudomonadota</taxon>
        <taxon>Alphaproteobacteria</taxon>
        <taxon>Acetobacterales</taxon>
        <taxon>Acidocellaceae</taxon>
        <taxon>Acidisoma</taxon>
    </lineage>
</organism>